<dbReference type="SUPFAM" id="SSF81665">
    <property type="entry name" value="Calcium ATPase, transmembrane domain M"/>
    <property type="match status" value="1"/>
</dbReference>
<dbReference type="InterPro" id="IPR050510">
    <property type="entry name" value="Cation_transp_ATPase_P-type"/>
</dbReference>
<dbReference type="Gene3D" id="1.20.1110.10">
    <property type="entry name" value="Calcium-transporting ATPase, transmembrane domain"/>
    <property type="match status" value="1"/>
</dbReference>
<name>A0ABN7P3G2_TIMPD</name>
<dbReference type="InterPro" id="IPR023298">
    <property type="entry name" value="ATPase_P-typ_TM_dom_sf"/>
</dbReference>
<proteinExistence type="predicted"/>
<keyword evidence="3" id="KW-0472">Membrane</keyword>
<comment type="caution">
    <text evidence="5">The sequence shown here is derived from an EMBL/GenBank/DDBJ whole genome shotgun (WGS) entry which is preliminary data.</text>
</comment>
<dbReference type="EMBL" id="CAJPIN010020223">
    <property type="protein sequence ID" value="CAG2062423.1"/>
    <property type="molecule type" value="Genomic_DNA"/>
</dbReference>
<keyword evidence="3" id="KW-1133">Transmembrane helix</keyword>
<dbReference type="Pfam" id="PF00689">
    <property type="entry name" value="Cation_ATPase_C"/>
    <property type="match status" value="1"/>
</dbReference>
<evidence type="ECO:0000256" key="3">
    <source>
        <dbReference type="SAM" id="Phobius"/>
    </source>
</evidence>
<evidence type="ECO:0000256" key="1">
    <source>
        <dbReference type="ARBA" id="ARBA00004651"/>
    </source>
</evidence>
<comment type="subcellular location">
    <subcellularLocation>
        <location evidence="1">Cell membrane</location>
        <topology evidence="1">Multi-pass membrane protein</topology>
    </subcellularLocation>
</comment>
<feature type="transmembrane region" description="Helical" evidence="3">
    <location>
        <begin position="38"/>
        <end position="57"/>
    </location>
</feature>
<evidence type="ECO:0000313" key="5">
    <source>
        <dbReference type="EMBL" id="CAG2062423.1"/>
    </source>
</evidence>
<evidence type="ECO:0000256" key="2">
    <source>
        <dbReference type="ARBA" id="ARBA00022475"/>
    </source>
</evidence>
<sequence>MVPAIALAYEDAETDIMKQPPRKPGTDGLVNSRLIGMAYGQIGIIQSVAGFFTYFVIMAEHGFMPMKLVGLRKYWDSESINDLIDSYGQEWRKCTLILVEGEWKTILGKSLNSPDQDLNPHLSIIRSLVYCDSDTLDPAATEAEGAITSLSSGSNVKCELCLFIVKAWAVESELEL</sequence>
<keyword evidence="6" id="KW-1185">Reference proteome</keyword>
<feature type="domain" description="Cation-transporting P-type ATPase C-terminal" evidence="4">
    <location>
        <begin position="1"/>
        <end position="63"/>
    </location>
</feature>
<gene>
    <name evidence="5" type="ORF">TPAB3V08_LOCUS9374</name>
</gene>
<feature type="non-terminal residue" evidence="5">
    <location>
        <position position="176"/>
    </location>
</feature>
<keyword evidence="3" id="KW-0812">Transmembrane</keyword>
<accession>A0ABN7P3G2</accession>
<dbReference type="InterPro" id="IPR006068">
    <property type="entry name" value="ATPase_P-typ_cation-transptr_C"/>
</dbReference>
<keyword evidence="2" id="KW-1003">Cell membrane</keyword>
<dbReference type="PANTHER" id="PTHR43294:SF13">
    <property type="entry name" value="SODIUM_POTASSIUM-TRANSPORTING ATPASE SUBUNIT ALPHA"/>
    <property type="match status" value="1"/>
</dbReference>
<dbReference type="Proteomes" id="UP001153148">
    <property type="component" value="Unassembled WGS sequence"/>
</dbReference>
<dbReference type="PANTHER" id="PTHR43294">
    <property type="entry name" value="SODIUM/POTASSIUM-TRANSPORTING ATPASE SUBUNIT ALPHA"/>
    <property type="match status" value="1"/>
</dbReference>
<evidence type="ECO:0000259" key="4">
    <source>
        <dbReference type="Pfam" id="PF00689"/>
    </source>
</evidence>
<reference evidence="5" key="1">
    <citation type="submission" date="2021-03" db="EMBL/GenBank/DDBJ databases">
        <authorList>
            <person name="Tran Van P."/>
        </authorList>
    </citation>
    <scope>NUCLEOTIDE SEQUENCE</scope>
</reference>
<organism evidence="5 6">
    <name type="scientific">Timema podura</name>
    <name type="common">Walking stick</name>
    <dbReference type="NCBI Taxonomy" id="61482"/>
    <lineage>
        <taxon>Eukaryota</taxon>
        <taxon>Metazoa</taxon>
        <taxon>Ecdysozoa</taxon>
        <taxon>Arthropoda</taxon>
        <taxon>Hexapoda</taxon>
        <taxon>Insecta</taxon>
        <taxon>Pterygota</taxon>
        <taxon>Neoptera</taxon>
        <taxon>Polyneoptera</taxon>
        <taxon>Phasmatodea</taxon>
        <taxon>Timematodea</taxon>
        <taxon>Timematoidea</taxon>
        <taxon>Timematidae</taxon>
        <taxon>Timema</taxon>
    </lineage>
</organism>
<evidence type="ECO:0000313" key="6">
    <source>
        <dbReference type="Proteomes" id="UP001153148"/>
    </source>
</evidence>
<protein>
    <recommendedName>
        <fullName evidence="4">Cation-transporting P-type ATPase C-terminal domain-containing protein</fullName>
    </recommendedName>
</protein>